<reference evidence="2" key="1">
    <citation type="submission" date="2021-01" db="EMBL/GenBank/DDBJ databases">
        <title>Genome public.</title>
        <authorList>
            <person name="Liu C."/>
            <person name="Sun Q."/>
        </authorList>
    </citation>
    <scope>NUCLEOTIDE SEQUENCE</scope>
    <source>
        <strain evidence="2">YIM B02565</strain>
    </source>
</reference>
<dbReference type="AlphaFoldDB" id="A0A937K4B7"/>
<dbReference type="Proteomes" id="UP000623681">
    <property type="component" value="Unassembled WGS sequence"/>
</dbReference>
<protein>
    <submittedName>
        <fullName evidence="2">Topoisomerase DNA-binding C4 zinc finger domain-containing protein</fullName>
    </submittedName>
</protein>
<sequence>MVVTNSYYSDNAKKLAMVNNVVLWDRRDIDKLIKEKYDSQCPSCGGKLVFRNGPYGEFIGCSNYPKCTYKEKI</sequence>
<evidence type="ECO:0000313" key="3">
    <source>
        <dbReference type="Proteomes" id="UP000623681"/>
    </source>
</evidence>
<dbReference type="EMBL" id="JAESWA010000022">
    <property type="protein sequence ID" value="MBL4932487.1"/>
    <property type="molecule type" value="Genomic_DNA"/>
</dbReference>
<dbReference type="SUPFAM" id="SSF57783">
    <property type="entry name" value="Zinc beta-ribbon"/>
    <property type="match status" value="1"/>
</dbReference>
<feature type="domain" description="DNA topoisomerase type IA zn finger" evidence="1">
    <location>
        <begin position="39"/>
        <end position="73"/>
    </location>
</feature>
<dbReference type="InterPro" id="IPR013498">
    <property type="entry name" value="Topo_IA_Znf"/>
</dbReference>
<dbReference type="GO" id="GO:0006265">
    <property type="term" value="P:DNA topological change"/>
    <property type="evidence" value="ECO:0007669"/>
    <property type="project" value="InterPro"/>
</dbReference>
<organism evidence="2 3">
    <name type="scientific">Clostridium paridis</name>
    <dbReference type="NCBI Taxonomy" id="2803863"/>
    <lineage>
        <taxon>Bacteria</taxon>
        <taxon>Bacillati</taxon>
        <taxon>Bacillota</taxon>
        <taxon>Clostridia</taxon>
        <taxon>Eubacteriales</taxon>
        <taxon>Clostridiaceae</taxon>
        <taxon>Clostridium</taxon>
    </lineage>
</organism>
<dbReference type="GO" id="GO:0003916">
    <property type="term" value="F:DNA topoisomerase activity"/>
    <property type="evidence" value="ECO:0007669"/>
    <property type="project" value="InterPro"/>
</dbReference>
<gene>
    <name evidence="2" type="ORF">JK634_11760</name>
</gene>
<proteinExistence type="predicted"/>
<keyword evidence="3" id="KW-1185">Reference proteome</keyword>
<dbReference type="Pfam" id="PF01396">
    <property type="entry name" value="Zn_ribbon_Top1"/>
    <property type="match status" value="1"/>
</dbReference>
<comment type="caution">
    <text evidence="2">The sequence shown here is derived from an EMBL/GenBank/DDBJ whole genome shotgun (WGS) entry which is preliminary data.</text>
</comment>
<dbReference type="GO" id="GO:0003677">
    <property type="term" value="F:DNA binding"/>
    <property type="evidence" value="ECO:0007669"/>
    <property type="project" value="UniProtKB-KW"/>
</dbReference>
<accession>A0A937K4B7</accession>
<evidence type="ECO:0000259" key="1">
    <source>
        <dbReference type="Pfam" id="PF01396"/>
    </source>
</evidence>
<keyword evidence="2" id="KW-0238">DNA-binding</keyword>
<dbReference type="GO" id="GO:0005694">
    <property type="term" value="C:chromosome"/>
    <property type="evidence" value="ECO:0007669"/>
    <property type="project" value="InterPro"/>
</dbReference>
<name>A0A937K4B7_9CLOT</name>
<dbReference type="Gene3D" id="3.30.65.10">
    <property type="entry name" value="Bacterial Topoisomerase I, domain 1"/>
    <property type="match status" value="1"/>
</dbReference>
<evidence type="ECO:0000313" key="2">
    <source>
        <dbReference type="EMBL" id="MBL4932487.1"/>
    </source>
</evidence>